<dbReference type="OrthoDB" id="3541529at2"/>
<feature type="compositionally biased region" description="Acidic residues" evidence="1">
    <location>
        <begin position="65"/>
        <end position="80"/>
    </location>
</feature>
<keyword evidence="2" id="KW-0732">Signal</keyword>
<accession>A0A346XX46</accession>
<sequence length="187" mass="19200">MFARRLPLAGLFLVLLLLTAACADSAGSADDETSAADDPGSSVSSPPDAGSPDAGAGICSPEVTEGCDDVPVDPDAEDCPPEGCTAWQETAIVDTEGTPRARGFESVESDGDTLVVRWWSGVEPCTALAEVKVEETDTAVTVTLFEASVHPDDANVACIEIAQAKQHTITLDAPLGDREVIDGGAGQ</sequence>
<feature type="compositionally biased region" description="Low complexity" evidence="1">
    <location>
        <begin position="36"/>
        <end position="57"/>
    </location>
</feature>
<dbReference type="PROSITE" id="PS51257">
    <property type="entry name" value="PROKAR_LIPOPROTEIN"/>
    <property type="match status" value="1"/>
</dbReference>
<evidence type="ECO:0000256" key="2">
    <source>
        <dbReference type="SAM" id="SignalP"/>
    </source>
</evidence>
<evidence type="ECO:0000256" key="1">
    <source>
        <dbReference type="SAM" id="MobiDB-lite"/>
    </source>
</evidence>
<dbReference type="AlphaFoldDB" id="A0A346XX46"/>
<name>A0A346XX46_9ACTN</name>
<feature type="chain" id="PRO_5016965620" evidence="2">
    <location>
        <begin position="24"/>
        <end position="187"/>
    </location>
</feature>
<reference evidence="3 4" key="1">
    <citation type="submission" date="2018-09" db="EMBL/GenBank/DDBJ databases">
        <title>Complete genome sequence of Euzebya sp. DY32-46 isolated from seawater of Pacific Ocean.</title>
        <authorList>
            <person name="Xu L."/>
            <person name="Wu Y.-H."/>
            <person name="Xu X.-W."/>
        </authorList>
    </citation>
    <scope>NUCLEOTIDE SEQUENCE [LARGE SCALE GENOMIC DNA]</scope>
    <source>
        <strain evidence="3 4">DY32-46</strain>
    </source>
</reference>
<feature type="region of interest" description="Disordered" evidence="1">
    <location>
        <begin position="28"/>
        <end position="80"/>
    </location>
</feature>
<evidence type="ECO:0000313" key="4">
    <source>
        <dbReference type="Proteomes" id="UP000264006"/>
    </source>
</evidence>
<dbReference type="KEGG" id="euz:DVS28_a2110"/>
<dbReference type="RefSeq" id="WP_114591389.1">
    <property type="nucleotide sequence ID" value="NZ_CP031165.1"/>
</dbReference>
<proteinExistence type="predicted"/>
<organism evidence="3 4">
    <name type="scientific">Euzebya pacifica</name>
    <dbReference type="NCBI Taxonomy" id="1608957"/>
    <lineage>
        <taxon>Bacteria</taxon>
        <taxon>Bacillati</taxon>
        <taxon>Actinomycetota</taxon>
        <taxon>Nitriliruptoria</taxon>
        <taxon>Euzebyales</taxon>
    </lineage>
</organism>
<gene>
    <name evidence="3" type="ORF">DVS28_a2110</name>
</gene>
<protein>
    <submittedName>
        <fullName evidence="3">Uncharacterized protein</fullName>
    </submittedName>
</protein>
<evidence type="ECO:0000313" key="3">
    <source>
        <dbReference type="EMBL" id="AXV06793.1"/>
    </source>
</evidence>
<dbReference type="EMBL" id="CP031165">
    <property type="protein sequence ID" value="AXV06793.1"/>
    <property type="molecule type" value="Genomic_DNA"/>
</dbReference>
<dbReference type="Proteomes" id="UP000264006">
    <property type="component" value="Chromosome"/>
</dbReference>
<keyword evidence="4" id="KW-1185">Reference proteome</keyword>
<feature type="signal peptide" evidence="2">
    <location>
        <begin position="1"/>
        <end position="23"/>
    </location>
</feature>